<comment type="caution">
    <text evidence="2">The sequence shown here is derived from an EMBL/GenBank/DDBJ whole genome shotgun (WGS) entry which is preliminary data.</text>
</comment>
<feature type="compositionally biased region" description="Acidic residues" evidence="1">
    <location>
        <begin position="121"/>
        <end position="130"/>
    </location>
</feature>
<keyword evidence="3" id="KW-1185">Reference proteome</keyword>
<feature type="region of interest" description="Disordered" evidence="1">
    <location>
        <begin position="85"/>
        <end position="154"/>
    </location>
</feature>
<protein>
    <submittedName>
        <fullName evidence="2">Uncharacterized protein</fullName>
    </submittedName>
</protein>
<evidence type="ECO:0000313" key="3">
    <source>
        <dbReference type="Proteomes" id="UP001175271"/>
    </source>
</evidence>
<dbReference type="AlphaFoldDB" id="A0AA39HZY6"/>
<sequence length="263" mass="30034">MENETAMPRSPVDLAEVVEIARNGSQTGKIVALQYLKDVRSNVSKKKEIIDQMIAEQETMHLSADSLRAVSNEFAEQLRIVSGVDSTTEVETGEINENAPQEVEEEETEVESRYANSTASAEDEENEDENEVQRANESASTIDSTYLERGDSQVRSQEFRPGDYTCTCKAKITATDMQNLLDHIGKHKKRKVKCFFADCEVMKEMIRTFEEHLDNAHGLKSEDLNGEQKNEFERVKREFNDFMRKYLRHYFQSLNQAGTSNNV</sequence>
<name>A0AA39HZY6_9BILA</name>
<accession>A0AA39HZY6</accession>
<reference evidence="2" key="1">
    <citation type="submission" date="2023-06" db="EMBL/GenBank/DDBJ databases">
        <title>Genomic analysis of the entomopathogenic nematode Steinernema hermaphroditum.</title>
        <authorList>
            <person name="Schwarz E.M."/>
            <person name="Heppert J.K."/>
            <person name="Baniya A."/>
            <person name="Schwartz H.T."/>
            <person name="Tan C.-H."/>
            <person name="Antoshechkin I."/>
            <person name="Sternberg P.W."/>
            <person name="Goodrich-Blair H."/>
            <person name="Dillman A.R."/>
        </authorList>
    </citation>
    <scope>NUCLEOTIDE SEQUENCE</scope>
    <source>
        <strain evidence="2">PS9179</strain>
        <tissue evidence="2">Whole animal</tissue>
    </source>
</reference>
<gene>
    <name evidence="2" type="ORF">QR680_011855</name>
</gene>
<feature type="compositionally biased region" description="Polar residues" evidence="1">
    <location>
        <begin position="133"/>
        <end position="144"/>
    </location>
</feature>
<organism evidence="2 3">
    <name type="scientific">Steinernema hermaphroditum</name>
    <dbReference type="NCBI Taxonomy" id="289476"/>
    <lineage>
        <taxon>Eukaryota</taxon>
        <taxon>Metazoa</taxon>
        <taxon>Ecdysozoa</taxon>
        <taxon>Nematoda</taxon>
        <taxon>Chromadorea</taxon>
        <taxon>Rhabditida</taxon>
        <taxon>Tylenchina</taxon>
        <taxon>Panagrolaimomorpha</taxon>
        <taxon>Strongyloidoidea</taxon>
        <taxon>Steinernematidae</taxon>
        <taxon>Steinernema</taxon>
    </lineage>
</organism>
<dbReference type="Proteomes" id="UP001175271">
    <property type="component" value="Unassembled WGS sequence"/>
</dbReference>
<evidence type="ECO:0000256" key="1">
    <source>
        <dbReference type="SAM" id="MobiDB-lite"/>
    </source>
</evidence>
<dbReference type="EMBL" id="JAUCMV010000002">
    <property type="protein sequence ID" value="KAK0415255.1"/>
    <property type="molecule type" value="Genomic_DNA"/>
</dbReference>
<proteinExistence type="predicted"/>
<evidence type="ECO:0000313" key="2">
    <source>
        <dbReference type="EMBL" id="KAK0415255.1"/>
    </source>
</evidence>